<name>A0ACB8AVH3_9AGAM</name>
<proteinExistence type="predicted"/>
<accession>A0ACB8AVH3</accession>
<protein>
    <submittedName>
        <fullName evidence="1">Uncharacterized protein</fullName>
    </submittedName>
</protein>
<comment type="caution">
    <text evidence="1">The sequence shown here is derived from an EMBL/GenBank/DDBJ whole genome shotgun (WGS) entry which is preliminary data.</text>
</comment>
<dbReference type="EMBL" id="MU267214">
    <property type="protein sequence ID" value="KAH7917169.1"/>
    <property type="molecule type" value="Genomic_DNA"/>
</dbReference>
<dbReference type="Proteomes" id="UP000790709">
    <property type="component" value="Unassembled WGS sequence"/>
</dbReference>
<gene>
    <name evidence="1" type="ORF">BV22DRAFT_940262</name>
</gene>
<reference evidence="1" key="1">
    <citation type="journal article" date="2021" name="New Phytol.">
        <title>Evolutionary innovations through gain and loss of genes in the ectomycorrhizal Boletales.</title>
        <authorList>
            <person name="Wu G."/>
            <person name="Miyauchi S."/>
            <person name="Morin E."/>
            <person name="Kuo A."/>
            <person name="Drula E."/>
            <person name="Varga T."/>
            <person name="Kohler A."/>
            <person name="Feng B."/>
            <person name="Cao Y."/>
            <person name="Lipzen A."/>
            <person name="Daum C."/>
            <person name="Hundley H."/>
            <person name="Pangilinan J."/>
            <person name="Johnson J."/>
            <person name="Barry K."/>
            <person name="LaButti K."/>
            <person name="Ng V."/>
            <person name="Ahrendt S."/>
            <person name="Min B."/>
            <person name="Choi I.G."/>
            <person name="Park H."/>
            <person name="Plett J.M."/>
            <person name="Magnuson J."/>
            <person name="Spatafora J.W."/>
            <person name="Nagy L.G."/>
            <person name="Henrissat B."/>
            <person name="Grigoriev I.V."/>
            <person name="Yang Z.L."/>
            <person name="Xu J."/>
            <person name="Martin F.M."/>
        </authorList>
    </citation>
    <scope>NUCLEOTIDE SEQUENCE</scope>
    <source>
        <strain evidence="1">KUC20120723A-06</strain>
    </source>
</reference>
<evidence type="ECO:0000313" key="1">
    <source>
        <dbReference type="EMBL" id="KAH7917169.1"/>
    </source>
</evidence>
<sequence length="162" mass="17794">MGASSSTAHTPLCTFFCDILALPIPPNPTPRGPADATYALGRPGRPLRWRCRISITTAARRGRPYTCPRFLPLDLQVATVSAVAPQRSLKSFHHCTLHIYAKKRASCFQNTQALEMGVSPSLTDTFAVLCVHLPHPRSFGSSFLSIQISCIPRGVEHVARLW</sequence>
<keyword evidence="2" id="KW-1185">Reference proteome</keyword>
<organism evidence="1 2">
    <name type="scientific">Leucogyrophana mollusca</name>
    <dbReference type="NCBI Taxonomy" id="85980"/>
    <lineage>
        <taxon>Eukaryota</taxon>
        <taxon>Fungi</taxon>
        <taxon>Dikarya</taxon>
        <taxon>Basidiomycota</taxon>
        <taxon>Agaricomycotina</taxon>
        <taxon>Agaricomycetes</taxon>
        <taxon>Agaricomycetidae</taxon>
        <taxon>Boletales</taxon>
        <taxon>Boletales incertae sedis</taxon>
        <taxon>Leucogyrophana</taxon>
    </lineage>
</organism>
<evidence type="ECO:0000313" key="2">
    <source>
        <dbReference type="Proteomes" id="UP000790709"/>
    </source>
</evidence>